<reference evidence="1 2" key="1">
    <citation type="submission" date="2020-08" db="EMBL/GenBank/DDBJ databases">
        <title>Sequencing the genomes of 1000 actinobacteria strains.</title>
        <authorList>
            <person name="Klenk H.-P."/>
        </authorList>
    </citation>
    <scope>NUCLEOTIDE SEQUENCE [LARGE SCALE GENOMIC DNA]</scope>
    <source>
        <strain evidence="1 2">DSM 40084</strain>
    </source>
</reference>
<organism evidence="1 2">
    <name type="scientific">Streptomyces caelestis</name>
    <dbReference type="NCBI Taxonomy" id="36816"/>
    <lineage>
        <taxon>Bacteria</taxon>
        <taxon>Bacillati</taxon>
        <taxon>Actinomycetota</taxon>
        <taxon>Actinomycetes</taxon>
        <taxon>Kitasatosporales</taxon>
        <taxon>Streptomycetaceae</taxon>
        <taxon>Streptomyces</taxon>
    </lineage>
</organism>
<evidence type="ECO:0000313" key="2">
    <source>
        <dbReference type="Proteomes" id="UP000590647"/>
    </source>
</evidence>
<proteinExistence type="predicted"/>
<protein>
    <recommendedName>
        <fullName evidence="3">Rho termination factor N-terminal domain-containing protein</fullName>
    </recommendedName>
</protein>
<sequence>MYERATEQGVAGLSKLSREELVETLARARCRRQKSAA</sequence>
<gene>
    <name evidence="1" type="ORF">HDA41_008053</name>
</gene>
<evidence type="ECO:0008006" key="3">
    <source>
        <dbReference type="Google" id="ProtNLM"/>
    </source>
</evidence>
<evidence type="ECO:0000313" key="1">
    <source>
        <dbReference type="EMBL" id="MBB5800089.1"/>
    </source>
</evidence>
<dbReference type="EMBL" id="JACHNE010000001">
    <property type="protein sequence ID" value="MBB5800089.1"/>
    <property type="molecule type" value="Genomic_DNA"/>
</dbReference>
<dbReference type="Proteomes" id="UP000590647">
    <property type="component" value="Unassembled WGS sequence"/>
</dbReference>
<comment type="caution">
    <text evidence="1">The sequence shown here is derived from an EMBL/GenBank/DDBJ whole genome shotgun (WGS) entry which is preliminary data.</text>
</comment>
<accession>A0A7W9HD51</accession>
<name>A0A7W9HD51_9ACTN</name>
<dbReference type="AlphaFoldDB" id="A0A7W9HD51"/>
<keyword evidence="2" id="KW-1185">Reference proteome</keyword>